<dbReference type="Proteomes" id="UP000265509">
    <property type="component" value="Unassembled WGS sequence"/>
</dbReference>
<protein>
    <recommendedName>
        <fullName evidence="4">Aldehyde dehydrogenase</fullName>
    </recommendedName>
</protein>
<evidence type="ECO:0000313" key="10">
    <source>
        <dbReference type="Proteomes" id="UP000265509"/>
    </source>
</evidence>
<dbReference type="InterPro" id="IPR029510">
    <property type="entry name" value="Ald_DH_CS_GLU"/>
</dbReference>
<dbReference type="GO" id="GO:0005737">
    <property type="term" value="C:cytoplasm"/>
    <property type="evidence" value="ECO:0007669"/>
    <property type="project" value="TreeGrafter"/>
</dbReference>
<comment type="similarity">
    <text evidence="1 4 7">Belongs to the aldehyde dehydrogenase family.</text>
</comment>
<evidence type="ECO:0000256" key="3">
    <source>
        <dbReference type="ARBA" id="ARBA00023027"/>
    </source>
</evidence>
<dbReference type="CDD" id="cd07133">
    <property type="entry name" value="ALDH_CALDH_CalB"/>
    <property type="match status" value="1"/>
</dbReference>
<evidence type="ECO:0000313" key="9">
    <source>
        <dbReference type="EMBL" id="RLQ20184.1"/>
    </source>
</evidence>
<dbReference type="SUPFAM" id="SSF53720">
    <property type="entry name" value="ALDH-like"/>
    <property type="match status" value="1"/>
</dbReference>
<feature type="active site" evidence="5 6">
    <location>
        <position position="220"/>
    </location>
</feature>
<dbReference type="RefSeq" id="WP_117957624.1">
    <property type="nucleotide sequence ID" value="NZ_QRAN01000042.1"/>
</dbReference>
<dbReference type="GO" id="GO:0004029">
    <property type="term" value="F:aldehyde dehydrogenase (NAD+) activity"/>
    <property type="evidence" value="ECO:0007669"/>
    <property type="project" value="TreeGrafter"/>
</dbReference>
<proteinExistence type="inferred from homology"/>
<dbReference type="Gene3D" id="3.40.309.10">
    <property type="entry name" value="Aldehyde Dehydrogenase, Chain A, domain 2"/>
    <property type="match status" value="1"/>
</dbReference>
<dbReference type="InterPro" id="IPR016163">
    <property type="entry name" value="Ald_DH_C"/>
</dbReference>
<dbReference type="OrthoDB" id="9812625at2"/>
<evidence type="ECO:0000256" key="7">
    <source>
        <dbReference type="RuleBase" id="RU003345"/>
    </source>
</evidence>
<evidence type="ECO:0000256" key="5">
    <source>
        <dbReference type="PIRSR" id="PIRSR036492-1"/>
    </source>
</evidence>
<keyword evidence="2 4" id="KW-0560">Oxidoreductase</keyword>
<name>A0A3L7DRX9_9GAMM</name>
<feature type="active site" evidence="5">
    <location>
        <position position="254"/>
    </location>
</feature>
<accession>A0A3L7DRX9</accession>
<evidence type="ECO:0000259" key="8">
    <source>
        <dbReference type="Pfam" id="PF00171"/>
    </source>
</evidence>
<sequence>MTYIETSSADLARILQNQRRAFESEGPVALETRVDRIERCIALIVDHQDALCAAVNEDFGGRSQRVTRMSDLFTSVNTLKFVKKYIRKWMKPERRRAPFPMNLLGARADIYYQPKGVVGIMSPWNVPINVVFSPLADVLGAGNRAMIKPSEFNPKTVAVLSELFRQYFDETEIAVVSGGADVGSAFSSLPLDHIIFTGAGQVGKLVMRSAAQNLTPVTLELGGKSPVIVSQGAKLEEAAEKIIAGKAMNAGQVCISPDYCFVPEEKTEAFISHCQQTIANQYPTFMHNDDFVSLINERNFDRVQGYITDARAKNARVVTLSPEGEDWNDRARHRMPIHLVIDPSDDMKVMQEELFGPVLCVLPYSDLGEVIVNINRRPHPLAMYYFGHEKKEQEYLIANTTAGGMSINDIGVHFACDDMPFGGVGASGMGHFHGREGFKTFSHAKSVFRQGFLNLPKLSGSLPPYGDKVDRMMDAMIKK</sequence>
<dbReference type="Pfam" id="PF00171">
    <property type="entry name" value="Aldedh"/>
    <property type="match status" value="1"/>
</dbReference>
<dbReference type="EMBL" id="QRAN01000042">
    <property type="protein sequence ID" value="RLQ20184.1"/>
    <property type="molecule type" value="Genomic_DNA"/>
</dbReference>
<dbReference type="InterPro" id="IPR016162">
    <property type="entry name" value="Ald_DH_N"/>
</dbReference>
<dbReference type="GO" id="GO:0006081">
    <property type="term" value="P:aldehyde metabolic process"/>
    <property type="evidence" value="ECO:0007669"/>
    <property type="project" value="InterPro"/>
</dbReference>
<dbReference type="InterPro" id="IPR012394">
    <property type="entry name" value="Aldehyde_DH_NAD(P)"/>
</dbReference>
<reference evidence="9 10" key="1">
    <citation type="submission" date="2018-07" db="EMBL/GenBank/DDBJ databases">
        <title>Halioglobus sp. genome submission.</title>
        <authorList>
            <person name="Ye M.-Q."/>
            <person name="Du Z.-J."/>
        </authorList>
    </citation>
    <scope>NUCLEOTIDE SEQUENCE [LARGE SCALE GENOMIC DNA]</scope>
    <source>
        <strain evidence="9 10">U0301</strain>
    </source>
</reference>
<dbReference type="Gene3D" id="3.40.605.10">
    <property type="entry name" value="Aldehyde Dehydrogenase, Chain A, domain 1"/>
    <property type="match status" value="1"/>
</dbReference>
<dbReference type="PANTHER" id="PTHR43570:SF20">
    <property type="entry name" value="ALDEHYDE DEHYDROGENASE ALDX-RELATED"/>
    <property type="match status" value="1"/>
</dbReference>
<gene>
    <name evidence="9" type="ORF">DWB85_19000</name>
</gene>
<feature type="domain" description="Aldehyde dehydrogenase" evidence="8">
    <location>
        <begin position="5"/>
        <end position="447"/>
    </location>
</feature>
<evidence type="ECO:0000256" key="6">
    <source>
        <dbReference type="PROSITE-ProRule" id="PRU10007"/>
    </source>
</evidence>
<evidence type="ECO:0000256" key="1">
    <source>
        <dbReference type="ARBA" id="ARBA00009986"/>
    </source>
</evidence>
<dbReference type="PIRSF" id="PIRSF036492">
    <property type="entry name" value="ALDH"/>
    <property type="match status" value="1"/>
</dbReference>
<evidence type="ECO:0000256" key="4">
    <source>
        <dbReference type="PIRNR" id="PIRNR036492"/>
    </source>
</evidence>
<dbReference type="AlphaFoldDB" id="A0A3L7DRX9"/>
<keyword evidence="3" id="KW-0520">NAD</keyword>
<dbReference type="PANTHER" id="PTHR43570">
    <property type="entry name" value="ALDEHYDE DEHYDROGENASE"/>
    <property type="match status" value="1"/>
</dbReference>
<keyword evidence="10" id="KW-1185">Reference proteome</keyword>
<comment type="caution">
    <text evidence="9">The sequence shown here is derived from an EMBL/GenBank/DDBJ whole genome shotgun (WGS) entry which is preliminary data.</text>
</comment>
<dbReference type="InterPro" id="IPR016161">
    <property type="entry name" value="Ald_DH/histidinol_DH"/>
</dbReference>
<dbReference type="InterPro" id="IPR015590">
    <property type="entry name" value="Aldehyde_DH_dom"/>
</dbReference>
<organism evidence="9 10">
    <name type="scientific">Seongchinamella sediminis</name>
    <dbReference type="NCBI Taxonomy" id="2283635"/>
    <lineage>
        <taxon>Bacteria</taxon>
        <taxon>Pseudomonadati</taxon>
        <taxon>Pseudomonadota</taxon>
        <taxon>Gammaproteobacteria</taxon>
        <taxon>Cellvibrionales</taxon>
        <taxon>Halieaceae</taxon>
        <taxon>Seongchinamella</taxon>
    </lineage>
</organism>
<dbReference type="PROSITE" id="PS00687">
    <property type="entry name" value="ALDEHYDE_DEHYDR_GLU"/>
    <property type="match status" value="1"/>
</dbReference>
<evidence type="ECO:0000256" key="2">
    <source>
        <dbReference type="ARBA" id="ARBA00023002"/>
    </source>
</evidence>